<keyword evidence="3" id="KW-1185">Reference proteome</keyword>
<gene>
    <name evidence="2" type="ORF">WAB15_14560</name>
</gene>
<protein>
    <submittedName>
        <fullName evidence="2">DUF397 domain-containing protein</fullName>
    </submittedName>
</protein>
<accession>A0ABZ2QKX9</accession>
<reference evidence="2 3" key="1">
    <citation type="submission" date="2024-03" db="EMBL/GenBank/DDBJ databases">
        <title>The complete genome of Streptomyces sirii sp.nov.</title>
        <authorList>
            <person name="Zakalyukina Y.V."/>
            <person name="Belik A.R."/>
            <person name="Biryukov M.V."/>
            <person name="Baturina O.A."/>
            <person name="Kabilov M.R."/>
        </authorList>
    </citation>
    <scope>NUCLEOTIDE SEQUENCE [LARGE SCALE GENOMIC DNA]</scope>
    <source>
        <strain evidence="2 3">BP-8</strain>
    </source>
</reference>
<feature type="domain" description="DUF397" evidence="1">
    <location>
        <begin position="9"/>
        <end position="29"/>
    </location>
</feature>
<evidence type="ECO:0000313" key="3">
    <source>
        <dbReference type="Proteomes" id="UP001626628"/>
    </source>
</evidence>
<evidence type="ECO:0000313" key="2">
    <source>
        <dbReference type="EMBL" id="WXK77120.1"/>
    </source>
</evidence>
<dbReference type="Proteomes" id="UP001626628">
    <property type="component" value="Chromosome"/>
</dbReference>
<sequence length="97" mass="10300">MRDYDLSTARWRKSSYSDGDGGNCVEVAHDFPGAATWRKSSYSDTNGGSCIEVSDDLPGLVPVRDSKAVPHGPAVAFSASAWSAFIDAVKNARFTAA</sequence>
<name>A0ABZ2QKX9_9ACTN</name>
<dbReference type="RefSeq" id="WP_407286524.1">
    <property type="nucleotide sequence ID" value="NZ_CP147982.1"/>
</dbReference>
<dbReference type="Pfam" id="PF04149">
    <property type="entry name" value="DUF397"/>
    <property type="match status" value="2"/>
</dbReference>
<evidence type="ECO:0000259" key="1">
    <source>
        <dbReference type="Pfam" id="PF04149"/>
    </source>
</evidence>
<feature type="domain" description="DUF397" evidence="1">
    <location>
        <begin position="35"/>
        <end position="90"/>
    </location>
</feature>
<organism evidence="2 3">
    <name type="scientific">Streptomyces sirii</name>
    <dbReference type="NCBI Taxonomy" id="3127701"/>
    <lineage>
        <taxon>Bacteria</taxon>
        <taxon>Bacillati</taxon>
        <taxon>Actinomycetota</taxon>
        <taxon>Actinomycetes</taxon>
        <taxon>Kitasatosporales</taxon>
        <taxon>Streptomycetaceae</taxon>
        <taxon>Streptomyces</taxon>
    </lineage>
</organism>
<proteinExistence type="predicted"/>
<dbReference type="EMBL" id="CP147982">
    <property type="protein sequence ID" value="WXK77120.1"/>
    <property type="molecule type" value="Genomic_DNA"/>
</dbReference>
<dbReference type="InterPro" id="IPR007278">
    <property type="entry name" value="DUF397"/>
</dbReference>